<dbReference type="PROSITE" id="PS01046">
    <property type="entry name" value="LON_SER"/>
    <property type="match status" value="1"/>
</dbReference>
<feature type="region of interest" description="Disordered" evidence="10">
    <location>
        <begin position="84"/>
        <end position="103"/>
    </location>
</feature>
<feature type="region of interest" description="Disordered" evidence="10">
    <location>
        <begin position="1185"/>
        <end position="1223"/>
    </location>
</feature>
<dbReference type="InterPro" id="IPR014721">
    <property type="entry name" value="Ribsml_uS5_D2-typ_fold_subgr"/>
</dbReference>
<dbReference type="Pfam" id="PF00004">
    <property type="entry name" value="AAA"/>
    <property type="match status" value="1"/>
</dbReference>
<feature type="compositionally biased region" description="Low complexity" evidence="10">
    <location>
        <begin position="126"/>
        <end position="145"/>
    </location>
</feature>
<feature type="compositionally biased region" description="Low complexity" evidence="10">
    <location>
        <begin position="295"/>
        <end position="310"/>
    </location>
</feature>
<evidence type="ECO:0000256" key="5">
    <source>
        <dbReference type="ARBA" id="ARBA00022840"/>
    </source>
</evidence>
<feature type="compositionally biased region" description="Pro residues" evidence="10">
    <location>
        <begin position="1203"/>
        <end position="1212"/>
    </location>
</feature>
<dbReference type="Gene3D" id="1.10.8.60">
    <property type="match status" value="1"/>
</dbReference>
<feature type="compositionally biased region" description="Low complexity" evidence="10">
    <location>
        <begin position="1213"/>
        <end position="1223"/>
    </location>
</feature>
<feature type="compositionally biased region" description="Basic and acidic residues" evidence="10">
    <location>
        <begin position="113"/>
        <end position="124"/>
    </location>
</feature>
<dbReference type="EC" id="3.4.21.-" evidence="9"/>
<comment type="catalytic activity">
    <reaction evidence="6">
        <text>Hydrolysis of proteins in presence of ATP.</text>
        <dbReference type="EC" id="3.4.21.53"/>
    </reaction>
</comment>
<dbReference type="InterPro" id="IPR008268">
    <property type="entry name" value="Peptidase_S16_AS"/>
</dbReference>
<dbReference type="GO" id="GO:0051131">
    <property type="term" value="P:chaperone-mediated protein complex assembly"/>
    <property type="evidence" value="ECO:0007669"/>
    <property type="project" value="TreeGrafter"/>
</dbReference>
<dbReference type="Gene3D" id="3.30.230.10">
    <property type="match status" value="1"/>
</dbReference>
<dbReference type="GO" id="GO:0016887">
    <property type="term" value="F:ATP hydrolysis activity"/>
    <property type="evidence" value="ECO:0007669"/>
    <property type="project" value="InterPro"/>
</dbReference>
<dbReference type="InterPro" id="IPR054594">
    <property type="entry name" value="Lon_lid"/>
</dbReference>
<keyword evidence="1 7" id="KW-0645">Protease</keyword>
<keyword evidence="3 7" id="KW-0378">Hydrolase</keyword>
<feature type="domain" description="Lon proteolytic" evidence="11">
    <location>
        <begin position="984"/>
        <end position="1170"/>
    </location>
</feature>
<reference evidence="13 14" key="1">
    <citation type="submission" date="2016-02" db="EMBL/GenBank/DDBJ databases">
        <title>Complete genome sequence and transcriptome regulation of the pentose utilising yeast Sugiyamaella lignohabitans.</title>
        <authorList>
            <person name="Bellasio M."/>
            <person name="Peymann A."/>
            <person name="Valli M."/>
            <person name="Sipitzky M."/>
            <person name="Graf A."/>
            <person name="Sauer M."/>
            <person name="Marx H."/>
            <person name="Mattanovich D."/>
        </authorList>
    </citation>
    <scope>NUCLEOTIDE SEQUENCE [LARGE SCALE GENOMIC DNA]</scope>
    <source>
        <strain evidence="13 14">CBS 10342</strain>
    </source>
</reference>
<dbReference type="CDD" id="cd19500">
    <property type="entry name" value="RecA-like_Lon"/>
    <property type="match status" value="1"/>
</dbReference>
<dbReference type="GO" id="GO:0005759">
    <property type="term" value="C:mitochondrial matrix"/>
    <property type="evidence" value="ECO:0007669"/>
    <property type="project" value="TreeGrafter"/>
</dbReference>
<dbReference type="EMBL" id="CP014503">
    <property type="protein sequence ID" value="ANB14495.1"/>
    <property type="molecule type" value="Genomic_DNA"/>
</dbReference>
<evidence type="ECO:0000313" key="14">
    <source>
        <dbReference type="Proteomes" id="UP000189580"/>
    </source>
</evidence>
<dbReference type="Pfam" id="PF02190">
    <property type="entry name" value="LON_substr_bdg"/>
    <property type="match status" value="1"/>
</dbReference>
<dbReference type="SUPFAM" id="SSF52540">
    <property type="entry name" value="P-loop containing nucleoside triphosphate hydrolases"/>
    <property type="match status" value="1"/>
</dbReference>
<dbReference type="InterPro" id="IPR003593">
    <property type="entry name" value="AAA+_ATPase"/>
</dbReference>
<evidence type="ECO:0000256" key="3">
    <source>
        <dbReference type="ARBA" id="ARBA00022801"/>
    </source>
</evidence>
<dbReference type="GO" id="GO:0003697">
    <property type="term" value="F:single-stranded DNA binding"/>
    <property type="evidence" value="ECO:0007669"/>
    <property type="project" value="TreeGrafter"/>
</dbReference>
<dbReference type="Pfam" id="PF05362">
    <property type="entry name" value="Lon_C"/>
    <property type="match status" value="1"/>
</dbReference>
<dbReference type="Gene3D" id="3.40.50.300">
    <property type="entry name" value="P-loop containing nucleotide triphosphate hydrolases"/>
    <property type="match status" value="1"/>
</dbReference>
<feature type="active site" evidence="7">
    <location>
        <position position="1076"/>
    </location>
</feature>
<dbReference type="SMART" id="SM00382">
    <property type="entry name" value="AAA"/>
    <property type="match status" value="1"/>
</dbReference>
<feature type="compositionally biased region" description="Low complexity" evidence="10">
    <location>
        <begin position="906"/>
        <end position="921"/>
    </location>
</feature>
<feature type="region of interest" description="Disordered" evidence="10">
    <location>
        <begin position="292"/>
        <end position="314"/>
    </location>
</feature>
<feature type="compositionally biased region" description="Low complexity" evidence="10">
    <location>
        <begin position="170"/>
        <end position="181"/>
    </location>
</feature>
<evidence type="ECO:0000256" key="7">
    <source>
        <dbReference type="PROSITE-ProRule" id="PRU01122"/>
    </source>
</evidence>
<dbReference type="FunFam" id="1.20.5.5270:FF:000001">
    <property type="entry name" value="Lon protease homolog, mitochondrial"/>
    <property type="match status" value="1"/>
</dbReference>
<evidence type="ECO:0000256" key="10">
    <source>
        <dbReference type="SAM" id="MobiDB-lite"/>
    </source>
</evidence>
<dbReference type="SMART" id="SM00464">
    <property type="entry name" value="LON"/>
    <property type="match status" value="1"/>
</dbReference>
<dbReference type="Pfam" id="PF22667">
    <property type="entry name" value="Lon_lid"/>
    <property type="match status" value="1"/>
</dbReference>
<feature type="compositionally biased region" description="Low complexity" evidence="10">
    <location>
        <begin position="398"/>
        <end position="413"/>
    </location>
</feature>
<evidence type="ECO:0000256" key="1">
    <source>
        <dbReference type="ARBA" id="ARBA00022670"/>
    </source>
</evidence>
<dbReference type="InterPro" id="IPR004815">
    <property type="entry name" value="Lon_bac/euk-typ"/>
</dbReference>
<dbReference type="InterPro" id="IPR003959">
    <property type="entry name" value="ATPase_AAA_core"/>
</dbReference>
<dbReference type="Proteomes" id="UP000189580">
    <property type="component" value="Chromosome b"/>
</dbReference>
<dbReference type="GO" id="GO:0006515">
    <property type="term" value="P:protein quality control for misfolded or incompletely synthesized proteins"/>
    <property type="evidence" value="ECO:0007669"/>
    <property type="project" value="TreeGrafter"/>
</dbReference>
<feature type="compositionally biased region" description="Low complexity" evidence="10">
    <location>
        <begin position="200"/>
        <end position="227"/>
    </location>
</feature>
<keyword evidence="2 8" id="KW-0547">Nucleotide-binding</keyword>
<evidence type="ECO:0000256" key="2">
    <source>
        <dbReference type="ARBA" id="ARBA00022741"/>
    </source>
</evidence>
<dbReference type="SUPFAM" id="SSF54211">
    <property type="entry name" value="Ribosomal protein S5 domain 2-like"/>
    <property type="match status" value="1"/>
</dbReference>
<name>A0A167EV24_9ASCO</name>
<dbReference type="InterPro" id="IPR020568">
    <property type="entry name" value="Ribosomal_Su5_D2-typ_SF"/>
</dbReference>
<feature type="region of interest" description="Disordered" evidence="10">
    <location>
        <begin position="394"/>
        <end position="423"/>
    </location>
</feature>
<dbReference type="InterPro" id="IPR003111">
    <property type="entry name" value="Lon_prtase_N"/>
</dbReference>
<evidence type="ECO:0000313" key="13">
    <source>
        <dbReference type="EMBL" id="ANB14495.1"/>
    </source>
</evidence>
<dbReference type="GO" id="GO:0005524">
    <property type="term" value="F:ATP binding"/>
    <property type="evidence" value="ECO:0007669"/>
    <property type="project" value="UniProtKB-KW"/>
</dbReference>
<dbReference type="PANTHER" id="PTHR43718:SF2">
    <property type="entry name" value="LON PROTEASE HOMOLOG, MITOCHONDRIAL"/>
    <property type="match status" value="1"/>
</dbReference>
<dbReference type="NCBIfam" id="TIGR00763">
    <property type="entry name" value="lon"/>
    <property type="match status" value="1"/>
</dbReference>
<dbReference type="PROSITE" id="PS51786">
    <property type="entry name" value="LON_PROTEOLYTIC"/>
    <property type="match status" value="1"/>
</dbReference>
<dbReference type="GeneID" id="30033960"/>
<feature type="region of interest" description="Disordered" evidence="10">
    <location>
        <begin position="905"/>
        <end position="942"/>
    </location>
</feature>
<comment type="similarity">
    <text evidence="7 8">Belongs to the peptidase S16 family.</text>
</comment>
<dbReference type="RefSeq" id="XP_018736972.1">
    <property type="nucleotide sequence ID" value="XM_018879016.1"/>
</dbReference>
<evidence type="ECO:0000259" key="11">
    <source>
        <dbReference type="PROSITE" id="PS51786"/>
    </source>
</evidence>
<dbReference type="InterPro" id="IPR027417">
    <property type="entry name" value="P-loop_NTPase"/>
</dbReference>
<dbReference type="InterPro" id="IPR027065">
    <property type="entry name" value="Lon_Prtase"/>
</dbReference>
<dbReference type="AlphaFoldDB" id="A0A167EV24"/>
<feature type="domain" description="Lon N-terminal" evidence="12">
    <location>
        <begin position="236"/>
        <end position="537"/>
    </location>
</feature>
<keyword evidence="5 8" id="KW-0067">ATP-binding</keyword>
<evidence type="ECO:0000259" key="12">
    <source>
        <dbReference type="PROSITE" id="PS51787"/>
    </source>
</evidence>
<dbReference type="PROSITE" id="PS51787">
    <property type="entry name" value="LON_N"/>
    <property type="match status" value="1"/>
</dbReference>
<evidence type="ECO:0000256" key="9">
    <source>
        <dbReference type="RuleBase" id="RU000592"/>
    </source>
</evidence>
<proteinExistence type="inferred from homology"/>
<feature type="active site" evidence="7">
    <location>
        <position position="1119"/>
    </location>
</feature>
<organism evidence="13 14">
    <name type="scientific">Sugiyamaella lignohabitans</name>
    <dbReference type="NCBI Taxonomy" id="796027"/>
    <lineage>
        <taxon>Eukaryota</taxon>
        <taxon>Fungi</taxon>
        <taxon>Dikarya</taxon>
        <taxon>Ascomycota</taxon>
        <taxon>Saccharomycotina</taxon>
        <taxon>Dipodascomycetes</taxon>
        <taxon>Dipodascales</taxon>
        <taxon>Trichomonascaceae</taxon>
        <taxon>Sugiyamaella</taxon>
    </lineage>
</organism>
<evidence type="ECO:0000256" key="4">
    <source>
        <dbReference type="ARBA" id="ARBA00022825"/>
    </source>
</evidence>
<dbReference type="GO" id="GO:0007005">
    <property type="term" value="P:mitochondrion organization"/>
    <property type="evidence" value="ECO:0007669"/>
    <property type="project" value="TreeGrafter"/>
</dbReference>
<dbReference type="PRINTS" id="PR00830">
    <property type="entry name" value="ENDOLAPTASE"/>
</dbReference>
<evidence type="ECO:0000256" key="6">
    <source>
        <dbReference type="ARBA" id="ARBA00050665"/>
    </source>
</evidence>
<keyword evidence="14" id="KW-1185">Reference proteome</keyword>
<feature type="region of interest" description="Disordered" evidence="10">
    <location>
        <begin position="113"/>
        <end position="233"/>
    </location>
</feature>
<dbReference type="KEGG" id="slb:AWJ20_2088"/>
<dbReference type="FunFam" id="3.40.50.300:FF:000021">
    <property type="entry name" value="Lon protease homolog"/>
    <property type="match status" value="1"/>
</dbReference>
<dbReference type="InterPro" id="IPR008269">
    <property type="entry name" value="Lon_proteolytic"/>
</dbReference>
<dbReference type="OrthoDB" id="2411602at2759"/>
<dbReference type="GO" id="GO:0004176">
    <property type="term" value="F:ATP-dependent peptidase activity"/>
    <property type="evidence" value="ECO:0007669"/>
    <property type="project" value="UniProtKB-UniRule"/>
</dbReference>
<dbReference type="PANTHER" id="PTHR43718">
    <property type="entry name" value="LON PROTEASE"/>
    <property type="match status" value="1"/>
</dbReference>
<dbReference type="Gene3D" id="1.20.58.1480">
    <property type="match status" value="1"/>
</dbReference>
<accession>A0A167EV24</accession>
<protein>
    <recommendedName>
        <fullName evidence="9">Lon protease homolog</fullName>
        <ecNumber evidence="9">3.4.21.-</ecNumber>
    </recommendedName>
</protein>
<keyword evidence="4 7" id="KW-0720">Serine protease</keyword>
<dbReference type="GO" id="GO:0004252">
    <property type="term" value="F:serine-type endopeptidase activity"/>
    <property type="evidence" value="ECO:0007669"/>
    <property type="project" value="UniProtKB-UniRule"/>
</dbReference>
<sequence length="1223" mass="133081">MLSSLKTTGRARRGADRLICQIQNARQCRSYHGLPRINKSIVDTRGVLLSGSHRERDSSRIFATGISQVPRFTTAQFSTSRFVLNNSTGNGDGSNGKNDDLQKVNNDQINESKEKELEKEKEQENSVESSSSGTGSEDTAASQTSGKKKSTTSETSKRSRRSLSPKVSESESATEAAAPTPLRKAVKPSPSAASILFADSNTANSQGSSDSSSGGNNSNNASENGNAKKQPISPLKQVLPVVLSHRPVFPGLAVHCNSTDETFIAAIDALEKTKSWDRTVVAFLRKPVEDEEPTVKSSSSGTMTGSVGPSASHSTTTQLMTNVEEAYSVGCVCRVETIEVTASDGKLIFNSSLFPLYRVRAGELTEPVKDAPVIRQSAAILDADTGLDVTSFDKAAEEPNNGSSEESVGSNGSTDGSATSEPAVKPSDIVNVHWMKGITAVSDEPYAVDDRAIQELCFKIIDVLYSISNTSYPLKVQVEKFSKLVRRSPGEDFQKPDFLADFCAALCSGDKEIQAILETANIKTRLEASLDLLNRELLSIKMHEKISKAIAEQTAQRQREFILQEQYKYIKKELGMDDEKGKLAQKFLERADALAMPEEVRKVFDEELAKFRGLESTAGEYSTVKSYLDWLVSLPWGKFSTDKFDLNAAKKLLDDQHFGLKEVKDRILEFIAVAKLSGSVDGKILCFAGPPGVGKTSVARSIAEALNRKFDRFSVGGLYDASEIKGHRRTYVAALPGKIIQALKKCETQNPVILIDEIDKVGTSSVHGDPSAALLEVLDPEQNKNFQDIYLDVPVDISKILFICTANTLDTLPQPLKDRMEIIHIPGYVNSEKVSIAEGYLTPSLRKKSGLENVDIKLSSDALLKLVTSYTRESGVRGLNKILEKIYRKVAYNVVIEKEKDTPPIASASESAAEAAATETASESKDAVADQPKSETVVTADAKEVAPEPIDPELLKDYHLEINVDDLTKYVGAPLYNTVRLYEKFPPGVTMGLAYTPLGGVPLFVETVLQQPLDPKSTPKLTRTGHLGEVMNESSSIAYSFSRMYMVKRFLGNRFLDHAVLHTHFPEGAVKKDGPSAGIAMATSLISLALNKPVNPDVCMTGEITLTGKVLQIGGLREKSAAAKAAGSKIIVFPKDNMAEWEDLPEMIREGLTPMPVSWYDEVFDIAFGQVDQAEIESMWSKELATKDVDNSTLGRNDDAGFTPPPPPPPSNRSPSLRASSPY</sequence>
<gene>
    <name evidence="13" type="primary">PIM1</name>
    <name evidence="13" type="ORF">AWJ20_2088</name>
</gene>
<evidence type="ECO:0000256" key="8">
    <source>
        <dbReference type="RuleBase" id="RU000591"/>
    </source>
</evidence>
<dbReference type="Gene3D" id="1.20.5.5270">
    <property type="match status" value="1"/>
</dbReference>